<dbReference type="Proteomes" id="UP000191285">
    <property type="component" value="Unassembled WGS sequence"/>
</dbReference>
<protein>
    <submittedName>
        <fullName evidence="2">Uncharacterized protein</fullName>
    </submittedName>
</protein>
<reference evidence="3" key="1">
    <citation type="journal article" date="2017" name="Nat. Microbiol.">
        <title>Global analysis of biosynthetic gene clusters reveals vast potential of secondary metabolite production in Penicillium species.</title>
        <authorList>
            <person name="Nielsen J.C."/>
            <person name="Grijseels S."/>
            <person name="Prigent S."/>
            <person name="Ji B."/>
            <person name="Dainat J."/>
            <person name="Nielsen K.F."/>
            <person name="Frisvad J.C."/>
            <person name="Workman M."/>
            <person name="Nielsen J."/>
        </authorList>
    </citation>
    <scope>NUCLEOTIDE SEQUENCE [LARGE SCALE GENOMIC DNA]</scope>
    <source>
        <strain evidence="3">IBT 24891</strain>
    </source>
</reference>
<feature type="compositionally biased region" description="Polar residues" evidence="1">
    <location>
        <begin position="23"/>
        <end position="42"/>
    </location>
</feature>
<gene>
    <name evidence="2" type="ORF">PENSTE_c012G02363</name>
</gene>
<proteinExistence type="predicted"/>
<evidence type="ECO:0000313" key="3">
    <source>
        <dbReference type="Proteomes" id="UP000191285"/>
    </source>
</evidence>
<comment type="caution">
    <text evidence="2">The sequence shown here is derived from an EMBL/GenBank/DDBJ whole genome shotgun (WGS) entry which is preliminary data.</text>
</comment>
<feature type="region of interest" description="Disordered" evidence="1">
    <location>
        <begin position="1"/>
        <end position="60"/>
    </location>
</feature>
<dbReference type="EMBL" id="MLKD01000012">
    <property type="protein sequence ID" value="OQE21262.1"/>
    <property type="molecule type" value="Genomic_DNA"/>
</dbReference>
<feature type="compositionally biased region" description="Polar residues" evidence="1">
    <location>
        <begin position="1"/>
        <end position="15"/>
    </location>
</feature>
<sequence length="178" mass="19864">MGPTSVRPNIFQQGLNRRHASTAPPNTNMNMNIQPGTTSNGLANRPSHRLKPTTSDPSSARNIKISENKEIVVRDKNGGYKLDIPALPDALIGEDGEELGDLEGDESGEMSFDRIELGGRDKEKFEAALVEMMIRRRNRQSSGEPDEILDIVQQSLRKKVASLDDDNWMFEPEKDITF</sequence>
<dbReference type="AlphaFoldDB" id="A0A1V6T4Q0"/>
<dbReference type="OrthoDB" id="4188844at2759"/>
<accession>A0A1V6T4Q0</accession>
<keyword evidence="3" id="KW-1185">Reference proteome</keyword>
<name>A0A1V6T4Q0_9EURO</name>
<evidence type="ECO:0000313" key="2">
    <source>
        <dbReference type="EMBL" id="OQE21262.1"/>
    </source>
</evidence>
<evidence type="ECO:0000256" key="1">
    <source>
        <dbReference type="SAM" id="MobiDB-lite"/>
    </source>
</evidence>
<organism evidence="2 3">
    <name type="scientific">Penicillium steckii</name>
    <dbReference type="NCBI Taxonomy" id="303698"/>
    <lineage>
        <taxon>Eukaryota</taxon>
        <taxon>Fungi</taxon>
        <taxon>Dikarya</taxon>
        <taxon>Ascomycota</taxon>
        <taxon>Pezizomycotina</taxon>
        <taxon>Eurotiomycetes</taxon>
        <taxon>Eurotiomycetidae</taxon>
        <taxon>Eurotiales</taxon>
        <taxon>Aspergillaceae</taxon>
        <taxon>Penicillium</taxon>
    </lineage>
</organism>